<dbReference type="EMBL" id="UINC01009888">
    <property type="protein sequence ID" value="SVA44207.1"/>
    <property type="molecule type" value="Genomic_DNA"/>
</dbReference>
<evidence type="ECO:0000256" key="2">
    <source>
        <dbReference type="ARBA" id="ARBA00006386"/>
    </source>
</evidence>
<evidence type="ECO:0000313" key="8">
    <source>
        <dbReference type="EMBL" id="SVA44207.1"/>
    </source>
</evidence>
<evidence type="ECO:0000256" key="5">
    <source>
        <dbReference type="ARBA" id="ARBA00022989"/>
    </source>
</evidence>
<dbReference type="AlphaFoldDB" id="A0A381VX44"/>
<reference evidence="8" key="1">
    <citation type="submission" date="2018-05" db="EMBL/GenBank/DDBJ databases">
        <authorList>
            <person name="Lanie J.A."/>
            <person name="Ng W.-L."/>
            <person name="Kazmierczak K.M."/>
            <person name="Andrzejewski T.M."/>
            <person name="Davidsen T.M."/>
            <person name="Wayne K.J."/>
            <person name="Tettelin H."/>
            <person name="Glass J.I."/>
            <person name="Rusch D."/>
            <person name="Podicherti R."/>
            <person name="Tsui H.-C.T."/>
            <person name="Winkler M.E."/>
        </authorList>
    </citation>
    <scope>NUCLEOTIDE SEQUENCE</scope>
</reference>
<feature type="transmembrane region" description="Helical" evidence="7">
    <location>
        <begin position="183"/>
        <end position="203"/>
    </location>
</feature>
<protein>
    <submittedName>
        <fullName evidence="8">Uncharacterized protein</fullName>
    </submittedName>
</protein>
<dbReference type="Pfam" id="PF03773">
    <property type="entry name" value="ArsP_1"/>
    <property type="match status" value="1"/>
</dbReference>
<proteinExistence type="inferred from homology"/>
<feature type="transmembrane region" description="Helical" evidence="7">
    <location>
        <begin position="18"/>
        <end position="35"/>
    </location>
</feature>
<keyword evidence="3" id="KW-1003">Cell membrane</keyword>
<dbReference type="InterPro" id="IPR052923">
    <property type="entry name" value="UPF0718"/>
</dbReference>
<evidence type="ECO:0000256" key="4">
    <source>
        <dbReference type="ARBA" id="ARBA00022692"/>
    </source>
</evidence>
<dbReference type="PANTHER" id="PTHR34184">
    <property type="entry name" value="UPF0718 PROTEIN YCGR"/>
    <property type="match status" value="1"/>
</dbReference>
<dbReference type="PANTHER" id="PTHR34184:SF4">
    <property type="entry name" value="UPF0718 PROTEIN YCGR"/>
    <property type="match status" value="1"/>
</dbReference>
<organism evidence="8">
    <name type="scientific">marine metagenome</name>
    <dbReference type="NCBI Taxonomy" id="408172"/>
    <lineage>
        <taxon>unclassified sequences</taxon>
        <taxon>metagenomes</taxon>
        <taxon>ecological metagenomes</taxon>
    </lineage>
</organism>
<evidence type="ECO:0000256" key="3">
    <source>
        <dbReference type="ARBA" id="ARBA00022475"/>
    </source>
</evidence>
<gene>
    <name evidence="8" type="ORF">METZ01_LOCUS97061</name>
</gene>
<evidence type="ECO:0000256" key="7">
    <source>
        <dbReference type="SAM" id="Phobius"/>
    </source>
</evidence>
<feature type="transmembrane region" description="Helical" evidence="7">
    <location>
        <begin position="86"/>
        <end position="105"/>
    </location>
</feature>
<accession>A0A381VX44</accession>
<evidence type="ECO:0000256" key="1">
    <source>
        <dbReference type="ARBA" id="ARBA00004651"/>
    </source>
</evidence>
<keyword evidence="5 7" id="KW-1133">Transmembrane helix</keyword>
<keyword evidence="4 7" id="KW-0812">Transmembrane</keyword>
<name>A0A381VX44_9ZZZZ</name>
<dbReference type="InterPro" id="IPR005524">
    <property type="entry name" value="DUF318"/>
</dbReference>
<evidence type="ECO:0000256" key="6">
    <source>
        <dbReference type="ARBA" id="ARBA00023136"/>
    </source>
</evidence>
<keyword evidence="6 7" id="KW-0472">Membrane</keyword>
<comment type="subcellular location">
    <subcellularLocation>
        <location evidence="1">Cell membrane</location>
        <topology evidence="1">Multi-pass membrane protein</topology>
    </subcellularLocation>
</comment>
<comment type="similarity">
    <text evidence="2">Belongs to the UPF0718 family.</text>
</comment>
<feature type="non-terminal residue" evidence="8">
    <location>
        <position position="244"/>
    </location>
</feature>
<feature type="transmembrane region" description="Helical" evidence="7">
    <location>
        <begin position="125"/>
        <end position="145"/>
    </location>
</feature>
<sequence length="244" mass="26560">MSIIRLFRLDSDIRKRRFVGGIFVLLILLLFFSFNRFPKLDTIEADLAVVASSASECFQGFCIENVERKPLLERWWGFSIEYLKNVSMGMLFAFVVAGITEAFLFPPNRGERFLGSGFRGVLKSVIIGPVVNLCSACIVPIANGFRRSGSGLETTVAITQSSSTMNLLALFMAAMAFAPTISITRISLSVLGSLLLGPIVAWVSRRSRHETADPLDGSPSGLIEVASVPDGVSWSESLSNASLQ</sequence>
<dbReference type="GO" id="GO:0005886">
    <property type="term" value="C:plasma membrane"/>
    <property type="evidence" value="ECO:0007669"/>
    <property type="project" value="UniProtKB-SubCell"/>
</dbReference>